<organism evidence="3 4">
    <name type="scientific">Paraburkholderia bryophila</name>
    <dbReference type="NCBI Taxonomy" id="420952"/>
    <lineage>
        <taxon>Bacteria</taxon>
        <taxon>Pseudomonadati</taxon>
        <taxon>Pseudomonadota</taxon>
        <taxon>Betaproteobacteria</taxon>
        <taxon>Burkholderiales</taxon>
        <taxon>Burkholderiaceae</taxon>
        <taxon>Paraburkholderia</taxon>
    </lineage>
</organism>
<reference evidence="3 4" key="1">
    <citation type="submission" date="2020-07" db="EMBL/GenBank/DDBJ databases">
        <title>Exploring microbial biodiversity for novel pathways involved in the catabolism of aromatic compounds derived from lignin.</title>
        <authorList>
            <person name="Elkins J."/>
        </authorList>
    </citation>
    <scope>NUCLEOTIDE SEQUENCE [LARGE SCALE GENOMIC DNA]</scope>
    <source>
        <strain evidence="3 4">H2C3B</strain>
    </source>
</reference>
<dbReference type="Gene3D" id="1.20.120.520">
    <property type="entry name" value="nmb1532 protein domain like"/>
    <property type="match status" value="1"/>
</dbReference>
<feature type="domain" description="Hemerythrin-like" evidence="2">
    <location>
        <begin position="51"/>
        <end position="183"/>
    </location>
</feature>
<dbReference type="Proteomes" id="UP000572540">
    <property type="component" value="Unassembled WGS sequence"/>
</dbReference>
<dbReference type="GO" id="GO:0005886">
    <property type="term" value="C:plasma membrane"/>
    <property type="evidence" value="ECO:0007669"/>
    <property type="project" value="TreeGrafter"/>
</dbReference>
<dbReference type="RefSeq" id="WP_306456870.1">
    <property type="nucleotide sequence ID" value="NZ_JACCAU010000001.1"/>
</dbReference>
<dbReference type="AlphaFoldDB" id="A0A7Y9WFK2"/>
<evidence type="ECO:0000256" key="1">
    <source>
        <dbReference type="SAM" id="Coils"/>
    </source>
</evidence>
<keyword evidence="1" id="KW-0175">Coiled coil</keyword>
<dbReference type="InterPro" id="IPR012312">
    <property type="entry name" value="Hemerythrin-like"/>
</dbReference>
<dbReference type="Pfam" id="PF01814">
    <property type="entry name" value="Hemerythrin"/>
    <property type="match status" value="1"/>
</dbReference>
<dbReference type="PANTHER" id="PTHR39966">
    <property type="entry name" value="BLL2471 PROTEIN-RELATED"/>
    <property type="match status" value="1"/>
</dbReference>
<accession>A0A7Y9WFK2</accession>
<protein>
    <submittedName>
        <fullName evidence="3">Hemerythrin-like domain-containing protein</fullName>
    </submittedName>
</protein>
<gene>
    <name evidence="3" type="ORF">GGD41_007177</name>
</gene>
<feature type="coiled-coil region" evidence="1">
    <location>
        <begin position="109"/>
        <end position="143"/>
    </location>
</feature>
<evidence type="ECO:0000259" key="2">
    <source>
        <dbReference type="Pfam" id="PF01814"/>
    </source>
</evidence>
<dbReference type="PANTHER" id="PTHR39966:SF1">
    <property type="entry name" value="HEMERYTHRIN-LIKE DOMAIN-CONTAINING PROTEIN"/>
    <property type="match status" value="1"/>
</dbReference>
<sequence length="232" mass="26773">MRAAFSGFTLVISDHRPARGRRCIHGARGAAKTTQRSSPMTAWARTDGCSIIIKEHQQLTTVIGAMLQFVHRREQAGASPAFVIFRAMLYYIREYPERVHHPKEERYLFARLRARTSEINDVLDELNRQHAEGEVRVRSLEHSLTRYELVGDAALDDFRRKVERYADFYANHRRIEEEVVLPVALRVLTREDWAEIDAAFGANRDPFEGVEVEEDLDKLFCMISNIASQVSR</sequence>
<proteinExistence type="predicted"/>
<evidence type="ECO:0000313" key="4">
    <source>
        <dbReference type="Proteomes" id="UP000572540"/>
    </source>
</evidence>
<dbReference type="CDD" id="cd12108">
    <property type="entry name" value="Hr-like"/>
    <property type="match status" value="1"/>
</dbReference>
<dbReference type="EMBL" id="JACCAU010000001">
    <property type="protein sequence ID" value="NYH19949.1"/>
    <property type="molecule type" value="Genomic_DNA"/>
</dbReference>
<name>A0A7Y9WFK2_9BURK</name>
<evidence type="ECO:0000313" key="3">
    <source>
        <dbReference type="EMBL" id="NYH19949.1"/>
    </source>
</evidence>
<comment type="caution">
    <text evidence="3">The sequence shown here is derived from an EMBL/GenBank/DDBJ whole genome shotgun (WGS) entry which is preliminary data.</text>
</comment>